<evidence type="ECO:0000259" key="8">
    <source>
        <dbReference type="Pfam" id="PF02770"/>
    </source>
</evidence>
<keyword evidence="3 6" id="KW-0285">Flavoprotein</keyword>
<dbReference type="EMBL" id="RKLP01000002">
    <property type="protein sequence ID" value="RVW10358.1"/>
    <property type="molecule type" value="Genomic_DNA"/>
</dbReference>
<dbReference type="InterPro" id="IPR037069">
    <property type="entry name" value="AcylCoA_DH/ox_N_sf"/>
</dbReference>
<proteinExistence type="inferred from homology"/>
<evidence type="ECO:0000256" key="4">
    <source>
        <dbReference type="ARBA" id="ARBA00022827"/>
    </source>
</evidence>
<dbReference type="Proteomes" id="UP000286208">
    <property type="component" value="Unassembled WGS sequence"/>
</dbReference>
<dbReference type="InterPro" id="IPR046373">
    <property type="entry name" value="Acyl-CoA_Oxase/DH_mid-dom_sf"/>
</dbReference>
<evidence type="ECO:0000256" key="3">
    <source>
        <dbReference type="ARBA" id="ARBA00022630"/>
    </source>
</evidence>
<dbReference type="PANTHER" id="PTHR43884">
    <property type="entry name" value="ACYL-COA DEHYDROGENASE"/>
    <property type="match status" value="1"/>
</dbReference>
<evidence type="ECO:0000256" key="2">
    <source>
        <dbReference type="ARBA" id="ARBA00009347"/>
    </source>
</evidence>
<dbReference type="InterPro" id="IPR013786">
    <property type="entry name" value="AcylCoA_DH/ox_N"/>
</dbReference>
<evidence type="ECO:0000256" key="1">
    <source>
        <dbReference type="ARBA" id="ARBA00001974"/>
    </source>
</evidence>
<accession>A0A438BH21</accession>
<dbReference type="Gene3D" id="1.10.540.10">
    <property type="entry name" value="Acyl-CoA dehydrogenase/oxidase, N-terminal domain"/>
    <property type="match status" value="1"/>
</dbReference>
<evidence type="ECO:0000313" key="10">
    <source>
        <dbReference type="EMBL" id="RVW10358.1"/>
    </source>
</evidence>
<feature type="domain" description="Acyl-CoA dehydrogenase/oxidase C-terminal" evidence="7">
    <location>
        <begin position="234"/>
        <end position="365"/>
    </location>
</feature>
<feature type="domain" description="Acyl-CoA oxidase/dehydrogenase middle" evidence="8">
    <location>
        <begin position="122"/>
        <end position="206"/>
    </location>
</feature>
<dbReference type="Gene3D" id="2.40.110.10">
    <property type="entry name" value="Butyryl-CoA Dehydrogenase, subunit A, domain 2"/>
    <property type="match status" value="1"/>
</dbReference>
<dbReference type="Pfam" id="PF02771">
    <property type="entry name" value="Acyl-CoA_dh_N"/>
    <property type="match status" value="1"/>
</dbReference>
<name>A0A438BH21_9NOCA</name>
<reference evidence="10 11" key="1">
    <citation type="submission" date="2018-11" db="EMBL/GenBank/DDBJ databases">
        <title>Rhodococcus spongicola sp. nov. and Rhodococcus xishaensis sp. nov. from marine sponges.</title>
        <authorList>
            <person name="Li L."/>
            <person name="Lin H.W."/>
        </authorList>
    </citation>
    <scope>NUCLEOTIDE SEQUENCE [LARGE SCALE GENOMIC DNA]</scope>
    <source>
        <strain evidence="10 11">CCTCC AB2014297</strain>
    </source>
</reference>
<dbReference type="RefSeq" id="WP_127914780.1">
    <property type="nucleotide sequence ID" value="NZ_RKLP01000002.1"/>
</dbReference>
<evidence type="ECO:0000256" key="6">
    <source>
        <dbReference type="RuleBase" id="RU362125"/>
    </source>
</evidence>
<feature type="domain" description="Acyl-CoA dehydrogenase/oxidase N-terminal" evidence="9">
    <location>
        <begin position="7"/>
        <end position="117"/>
    </location>
</feature>
<keyword evidence="11" id="KW-1185">Reference proteome</keyword>
<dbReference type="AlphaFoldDB" id="A0A438BH21"/>
<dbReference type="InterPro" id="IPR009075">
    <property type="entry name" value="AcylCo_DH/oxidase_C"/>
</dbReference>
<dbReference type="PANTHER" id="PTHR43884:SF20">
    <property type="entry name" value="ACYL-COA DEHYDROGENASE FADE28"/>
    <property type="match status" value="1"/>
</dbReference>
<dbReference type="Pfam" id="PF00441">
    <property type="entry name" value="Acyl-CoA_dh_1"/>
    <property type="match status" value="1"/>
</dbReference>
<evidence type="ECO:0000259" key="7">
    <source>
        <dbReference type="Pfam" id="PF00441"/>
    </source>
</evidence>
<dbReference type="SUPFAM" id="SSF56645">
    <property type="entry name" value="Acyl-CoA dehydrogenase NM domain-like"/>
    <property type="match status" value="1"/>
</dbReference>
<evidence type="ECO:0000259" key="9">
    <source>
        <dbReference type="Pfam" id="PF02771"/>
    </source>
</evidence>
<comment type="cofactor">
    <cofactor evidence="1 6">
        <name>FAD</name>
        <dbReference type="ChEBI" id="CHEBI:57692"/>
    </cofactor>
</comment>
<dbReference type="SUPFAM" id="SSF47203">
    <property type="entry name" value="Acyl-CoA dehydrogenase C-terminal domain-like"/>
    <property type="match status" value="1"/>
</dbReference>
<comment type="caution">
    <text evidence="10">The sequence shown here is derived from an EMBL/GenBank/DDBJ whole genome shotgun (WGS) entry which is preliminary data.</text>
</comment>
<dbReference type="GO" id="GO:0003995">
    <property type="term" value="F:acyl-CoA dehydrogenase activity"/>
    <property type="evidence" value="ECO:0007669"/>
    <property type="project" value="TreeGrafter"/>
</dbReference>
<dbReference type="Gene3D" id="1.20.140.10">
    <property type="entry name" value="Butyryl-CoA Dehydrogenase, subunit A, domain 3"/>
    <property type="match status" value="1"/>
</dbReference>
<keyword evidence="5 6" id="KW-0560">Oxidoreductase</keyword>
<dbReference type="OrthoDB" id="7328575at2"/>
<gene>
    <name evidence="10" type="ORF">EGT67_04040</name>
</gene>
<dbReference type="InterPro" id="IPR009100">
    <property type="entry name" value="AcylCoA_DH/oxidase_NM_dom_sf"/>
</dbReference>
<comment type="similarity">
    <text evidence="2 6">Belongs to the acyl-CoA dehydrogenase family.</text>
</comment>
<dbReference type="InterPro" id="IPR006091">
    <property type="entry name" value="Acyl-CoA_Oxase/DH_mid-dom"/>
</dbReference>
<organism evidence="10 11">
    <name type="scientific">Prescottella agglutinans</name>
    <dbReference type="NCBI Taxonomy" id="1644129"/>
    <lineage>
        <taxon>Bacteria</taxon>
        <taxon>Bacillati</taxon>
        <taxon>Actinomycetota</taxon>
        <taxon>Actinomycetes</taxon>
        <taxon>Mycobacteriales</taxon>
        <taxon>Nocardiaceae</taxon>
        <taxon>Prescottella</taxon>
    </lineage>
</organism>
<dbReference type="InterPro" id="IPR036250">
    <property type="entry name" value="AcylCo_DH-like_C"/>
</dbReference>
<evidence type="ECO:0000256" key="5">
    <source>
        <dbReference type="ARBA" id="ARBA00023002"/>
    </source>
</evidence>
<keyword evidence="4 6" id="KW-0274">FAD</keyword>
<dbReference type="CDD" id="cd00567">
    <property type="entry name" value="ACAD"/>
    <property type="match status" value="1"/>
</dbReference>
<dbReference type="GO" id="GO:0050660">
    <property type="term" value="F:flavin adenine dinucleotide binding"/>
    <property type="evidence" value="ECO:0007669"/>
    <property type="project" value="InterPro"/>
</dbReference>
<sequence>MDFELDDEQKLLRDTTRGLLDRSYDAEALAEVKASPRGWSADVWGRLAETGLLGLGFDDEDGGSGAGPVEVGLVMTELGRRLAPEPVLDAVVVPGSVIADVGSEAQRRKILPAVTGGGLLLAFAHAEPGTRWPAVDVTTRAVRQGDSWTIIGTKNPVLRGDCADTLVVSAALPDGGVGVFLVDADAPGVVRRRYATHDGLRAAQIEFGDVAAEPLGDGGDAVAAIRAAQVRAQAALCAEAVGAMEEVLRLTTEYLRTRKQFGVPLASFQTLTQRAADMYVSLELARSMSLYVTMSLADGVVDPVVASRAKLRIGRSARHIGQEAIQMHGGIGMTAEYAVGHYVSRLTAIEHTLGSADDHLRALAADVAGHDMVDVAD</sequence>
<dbReference type="Pfam" id="PF02770">
    <property type="entry name" value="Acyl-CoA_dh_M"/>
    <property type="match status" value="1"/>
</dbReference>
<evidence type="ECO:0000313" key="11">
    <source>
        <dbReference type="Proteomes" id="UP000286208"/>
    </source>
</evidence>
<protein>
    <submittedName>
        <fullName evidence="10">Acyl-CoA dehydrogenase</fullName>
    </submittedName>
</protein>